<reference evidence="3" key="1">
    <citation type="submission" date="2015-03" db="EMBL/GenBank/DDBJ databases">
        <authorList>
            <consortium name="Pathogen Informatics"/>
        </authorList>
    </citation>
    <scope>NUCLEOTIDE SEQUENCE [LARGE SCALE GENOMIC DNA]</scope>
    <source>
        <strain evidence="3">N09902308</strain>
    </source>
</reference>
<comment type="caution">
    <text evidence="2">The sequence shown here is derived from an EMBL/GenBank/DDBJ whole genome shotgun (WGS) entry which is preliminary data.</text>
</comment>
<dbReference type="EMBL" id="CSBK01002047">
    <property type="protein sequence ID" value="COZ43858.1"/>
    <property type="molecule type" value="Genomic_DNA"/>
</dbReference>
<gene>
    <name evidence="2" type="ORF">ERS007739_03753</name>
</gene>
<evidence type="ECO:0000313" key="2">
    <source>
        <dbReference type="EMBL" id="COZ43858.1"/>
    </source>
</evidence>
<evidence type="ECO:0000313" key="3">
    <source>
        <dbReference type="Proteomes" id="UP000039021"/>
    </source>
</evidence>
<sequence length="40" mass="4536">MSDRGLNQQCALTGARAAQHKHRTAQTRREGRTRLDTPDM</sequence>
<evidence type="ECO:0000256" key="1">
    <source>
        <dbReference type="SAM" id="MobiDB-lite"/>
    </source>
</evidence>
<feature type="compositionally biased region" description="Basic and acidic residues" evidence="1">
    <location>
        <begin position="27"/>
        <end position="40"/>
    </location>
</feature>
<name>A0A916LF90_MYCTX</name>
<proteinExistence type="predicted"/>
<feature type="compositionally biased region" description="Polar residues" evidence="1">
    <location>
        <begin position="1"/>
        <end position="11"/>
    </location>
</feature>
<protein>
    <submittedName>
        <fullName evidence="2">Uncharacterized protein</fullName>
    </submittedName>
</protein>
<accession>A0A916LF90</accession>
<dbReference type="AlphaFoldDB" id="A0A916LF90"/>
<feature type="region of interest" description="Disordered" evidence="1">
    <location>
        <begin position="1"/>
        <end position="40"/>
    </location>
</feature>
<dbReference type="Proteomes" id="UP000039021">
    <property type="component" value="Unassembled WGS sequence"/>
</dbReference>
<organism evidence="2 3">
    <name type="scientific">Mycobacterium tuberculosis</name>
    <dbReference type="NCBI Taxonomy" id="1773"/>
    <lineage>
        <taxon>Bacteria</taxon>
        <taxon>Bacillati</taxon>
        <taxon>Actinomycetota</taxon>
        <taxon>Actinomycetes</taxon>
        <taxon>Mycobacteriales</taxon>
        <taxon>Mycobacteriaceae</taxon>
        <taxon>Mycobacterium</taxon>
        <taxon>Mycobacterium tuberculosis complex</taxon>
    </lineage>
</organism>